<evidence type="ECO:0000256" key="5">
    <source>
        <dbReference type="ARBA" id="ARBA00022989"/>
    </source>
</evidence>
<keyword evidence="3" id="KW-1003">Cell membrane</keyword>
<keyword evidence="4 7" id="KW-0812">Transmembrane</keyword>
<feature type="transmembrane region" description="Helical" evidence="7">
    <location>
        <begin position="78"/>
        <end position="97"/>
    </location>
</feature>
<dbReference type="RefSeq" id="WP_271192266.1">
    <property type="nucleotide sequence ID" value="NZ_CP115667.1"/>
</dbReference>
<feature type="domain" description="EamA" evidence="8">
    <location>
        <begin position="9"/>
        <end position="150"/>
    </location>
</feature>
<dbReference type="SUPFAM" id="SSF103481">
    <property type="entry name" value="Multidrug resistance efflux transporter EmrE"/>
    <property type="match status" value="2"/>
</dbReference>
<reference evidence="9 10" key="1">
    <citation type="submission" date="2023-01" db="EMBL/GenBank/DDBJ databases">
        <authorList>
            <person name="Lee S.H."/>
            <person name="Jung H.S."/>
            <person name="Yun J.U."/>
        </authorList>
    </citation>
    <scope>NUCLEOTIDE SEQUENCE [LARGE SCALE GENOMIC DNA]</scope>
    <source>
        <strain evidence="9 10">CBA3646</strain>
    </source>
</reference>
<evidence type="ECO:0000256" key="6">
    <source>
        <dbReference type="ARBA" id="ARBA00023136"/>
    </source>
</evidence>
<dbReference type="InterPro" id="IPR050638">
    <property type="entry name" value="AA-Vitamin_Transporters"/>
</dbReference>
<name>A0ABY7QVJ6_9FIRM</name>
<feature type="transmembrane region" description="Helical" evidence="7">
    <location>
        <begin position="47"/>
        <end position="66"/>
    </location>
</feature>
<dbReference type="EMBL" id="CP115667">
    <property type="protein sequence ID" value="WBW50742.1"/>
    <property type="molecule type" value="Genomic_DNA"/>
</dbReference>
<dbReference type="InterPro" id="IPR037185">
    <property type="entry name" value="EmrE-like"/>
</dbReference>
<comment type="similarity">
    <text evidence="2">Belongs to the EamA transporter family.</text>
</comment>
<evidence type="ECO:0000256" key="4">
    <source>
        <dbReference type="ARBA" id="ARBA00022692"/>
    </source>
</evidence>
<evidence type="ECO:0000256" key="1">
    <source>
        <dbReference type="ARBA" id="ARBA00004651"/>
    </source>
</evidence>
<sequence>MSLKNKPVAIAAALFCMILWASAVPMIKTQYALFHIPPNDIGSRFLLAGLRFFISGIMVLIYFKWIRHQTVTVDNGQWGFLLKIALIQITAQYMLYYLGLAYTQGVKAAVIQSFNALLIVIMSVVMISAEHFTTKKVAAIALGTVGLIIANAGGLQGGFTLRGEGAILSSTILNAYSLILVKRDGVHIPSPIISIVQFLVGSLPLIVLGLLLKDTHWQHSTIGIISIFYGGFVSATAFTLWYNILKIHSSSEFGFYKIFVPIFGSMLSMLVLGEVLSASLFIGLCCCVVATGILNIRTHKRM</sequence>
<dbReference type="InterPro" id="IPR000620">
    <property type="entry name" value="EamA_dom"/>
</dbReference>
<dbReference type="PANTHER" id="PTHR32322:SF18">
    <property type="entry name" value="S-ADENOSYLMETHIONINE_S-ADENOSYLHOMOCYSTEINE TRANSPORTER"/>
    <property type="match status" value="1"/>
</dbReference>
<proteinExistence type="inferred from homology"/>
<feature type="transmembrane region" description="Helical" evidence="7">
    <location>
        <begin position="193"/>
        <end position="212"/>
    </location>
</feature>
<feature type="transmembrane region" description="Helical" evidence="7">
    <location>
        <begin position="165"/>
        <end position="181"/>
    </location>
</feature>
<gene>
    <name evidence="9" type="ORF">O6R05_04105</name>
</gene>
<feature type="transmembrane region" description="Helical" evidence="7">
    <location>
        <begin position="224"/>
        <end position="242"/>
    </location>
</feature>
<dbReference type="Pfam" id="PF00892">
    <property type="entry name" value="EamA"/>
    <property type="match status" value="2"/>
</dbReference>
<dbReference type="Proteomes" id="UP001210339">
    <property type="component" value="Chromosome"/>
</dbReference>
<evidence type="ECO:0000256" key="3">
    <source>
        <dbReference type="ARBA" id="ARBA00022475"/>
    </source>
</evidence>
<keyword evidence="10" id="KW-1185">Reference proteome</keyword>
<evidence type="ECO:0000256" key="7">
    <source>
        <dbReference type="SAM" id="Phobius"/>
    </source>
</evidence>
<accession>A0ABY7QVJ6</accession>
<organism evidence="9 10">
    <name type="scientific">Peptoniphilus equinus</name>
    <dbReference type="NCBI Taxonomy" id="3016343"/>
    <lineage>
        <taxon>Bacteria</taxon>
        <taxon>Bacillati</taxon>
        <taxon>Bacillota</taxon>
        <taxon>Tissierellia</taxon>
        <taxon>Tissierellales</taxon>
        <taxon>Peptoniphilaceae</taxon>
        <taxon>Peptoniphilus</taxon>
    </lineage>
</organism>
<keyword evidence="6 7" id="KW-0472">Membrane</keyword>
<feature type="transmembrane region" description="Helical" evidence="7">
    <location>
        <begin position="109"/>
        <end position="127"/>
    </location>
</feature>
<feature type="transmembrane region" description="Helical" evidence="7">
    <location>
        <begin position="139"/>
        <end position="159"/>
    </location>
</feature>
<feature type="domain" description="EamA" evidence="8">
    <location>
        <begin position="163"/>
        <end position="295"/>
    </location>
</feature>
<dbReference type="PANTHER" id="PTHR32322">
    <property type="entry name" value="INNER MEMBRANE TRANSPORTER"/>
    <property type="match status" value="1"/>
</dbReference>
<keyword evidence="5 7" id="KW-1133">Transmembrane helix</keyword>
<feature type="transmembrane region" description="Helical" evidence="7">
    <location>
        <begin position="254"/>
        <end position="272"/>
    </location>
</feature>
<evidence type="ECO:0000259" key="8">
    <source>
        <dbReference type="Pfam" id="PF00892"/>
    </source>
</evidence>
<evidence type="ECO:0000313" key="10">
    <source>
        <dbReference type="Proteomes" id="UP001210339"/>
    </source>
</evidence>
<comment type="subcellular location">
    <subcellularLocation>
        <location evidence="1">Cell membrane</location>
        <topology evidence="1">Multi-pass membrane protein</topology>
    </subcellularLocation>
</comment>
<evidence type="ECO:0000256" key="2">
    <source>
        <dbReference type="ARBA" id="ARBA00007362"/>
    </source>
</evidence>
<evidence type="ECO:0000313" key="9">
    <source>
        <dbReference type="EMBL" id="WBW50742.1"/>
    </source>
</evidence>
<protein>
    <submittedName>
        <fullName evidence="9">DMT family transporter</fullName>
    </submittedName>
</protein>
<feature type="transmembrane region" description="Helical" evidence="7">
    <location>
        <begin position="278"/>
        <end position="296"/>
    </location>
</feature>